<protein>
    <recommendedName>
        <fullName evidence="3">Aminoglycoside phosphotransferase domain-containing protein</fullName>
    </recommendedName>
</protein>
<gene>
    <name evidence="1" type="ORF">N7515_004992</name>
</gene>
<reference evidence="1" key="1">
    <citation type="submission" date="2022-11" db="EMBL/GenBank/DDBJ databases">
        <authorList>
            <person name="Petersen C."/>
        </authorList>
    </citation>
    <scope>NUCLEOTIDE SEQUENCE</scope>
    <source>
        <strain evidence="1">IBT 22155</strain>
    </source>
</reference>
<comment type="caution">
    <text evidence="1">The sequence shown here is derived from an EMBL/GenBank/DDBJ whole genome shotgun (WGS) entry which is preliminary data.</text>
</comment>
<dbReference type="SUPFAM" id="SSF56112">
    <property type="entry name" value="Protein kinase-like (PK-like)"/>
    <property type="match status" value="1"/>
</dbReference>
<evidence type="ECO:0000313" key="2">
    <source>
        <dbReference type="Proteomes" id="UP001149079"/>
    </source>
</evidence>
<evidence type="ECO:0000313" key="1">
    <source>
        <dbReference type="EMBL" id="KAJ5135714.1"/>
    </source>
</evidence>
<name>A0A9W9H167_9EURO</name>
<evidence type="ECO:0008006" key="3">
    <source>
        <dbReference type="Google" id="ProtNLM"/>
    </source>
</evidence>
<dbReference type="InterPro" id="IPR011009">
    <property type="entry name" value="Kinase-like_dom_sf"/>
</dbReference>
<dbReference type="RefSeq" id="XP_056522686.1">
    <property type="nucleotide sequence ID" value="XM_056665736.1"/>
</dbReference>
<dbReference type="AlphaFoldDB" id="A0A9W9H167"/>
<proteinExistence type="predicted"/>
<dbReference type="EMBL" id="JAPQKL010000004">
    <property type="protein sequence ID" value="KAJ5135714.1"/>
    <property type="molecule type" value="Genomic_DNA"/>
</dbReference>
<sequence>MAQARHPVFKYSKFDVAALCNLASEKRGNPSFCDVNQVPTRGGFNWAKLIRFEDGEECVFRSPVPNHPELSNEGVARLLESEAATLLFLEKYTHIPIPTVYASCSTSDNPIQVPFILMSRAKGKSLAQMWGQENFQFPSHSQSESLNKIMHQLGCFAWELSRLRHSQIGSIFLSEGHFAIGECLSRGHMQYKRHSLRLLPRGPFSSSDDFLCSLLSAFAGQAHYLPLAKHCFFAPMPVKKDYPSKDMWEYTNHLWTNFTYLGNKCDSAANRIDYLIAADALYDMISQYKSNWEGITTSTEFALCHPDLSAENIFVDDDYSITCIIDWAFTTTVPLPFLLSPPGFPQSRDKLDEKFCMAFRNGFEDASSGCLTDGSSGLSIPRAIECIQGSEFAWCLSRLLALDSIDDLSIFRTLWQIVYPPEKSLESYFFSQRATEKYRRWYRLIDDKHPSDDQYTQDDISSFPHDQQYELSMARHLTMVADWGINYDMWICAGLRETGETFTTTPQLWRWIMWYRTYQREQLGKEVVKHRWLPNE</sequence>
<dbReference type="GeneID" id="81404906"/>
<dbReference type="PANTHER" id="PTHR21310">
    <property type="entry name" value="AMINOGLYCOSIDE PHOSPHOTRANSFERASE-RELATED-RELATED"/>
    <property type="match status" value="1"/>
</dbReference>
<organism evidence="1 2">
    <name type="scientific">Penicillium bovifimosum</name>
    <dbReference type="NCBI Taxonomy" id="126998"/>
    <lineage>
        <taxon>Eukaryota</taxon>
        <taxon>Fungi</taxon>
        <taxon>Dikarya</taxon>
        <taxon>Ascomycota</taxon>
        <taxon>Pezizomycotina</taxon>
        <taxon>Eurotiomycetes</taxon>
        <taxon>Eurotiomycetidae</taxon>
        <taxon>Eurotiales</taxon>
        <taxon>Aspergillaceae</taxon>
        <taxon>Penicillium</taxon>
    </lineage>
</organism>
<dbReference type="OrthoDB" id="5327538at2759"/>
<dbReference type="PANTHER" id="PTHR21310:SF15">
    <property type="entry name" value="AMINOGLYCOSIDE PHOSPHOTRANSFERASE DOMAIN-CONTAINING PROTEIN"/>
    <property type="match status" value="1"/>
</dbReference>
<keyword evidence="2" id="KW-1185">Reference proteome</keyword>
<accession>A0A9W9H167</accession>
<dbReference type="InterPro" id="IPR051678">
    <property type="entry name" value="AGP_Transferase"/>
</dbReference>
<dbReference type="Proteomes" id="UP001149079">
    <property type="component" value="Unassembled WGS sequence"/>
</dbReference>
<reference evidence="1" key="2">
    <citation type="journal article" date="2023" name="IMA Fungus">
        <title>Comparative genomic study of the Penicillium genus elucidates a diverse pangenome and 15 lateral gene transfer events.</title>
        <authorList>
            <person name="Petersen C."/>
            <person name="Sorensen T."/>
            <person name="Nielsen M.R."/>
            <person name="Sondergaard T.E."/>
            <person name="Sorensen J.L."/>
            <person name="Fitzpatrick D.A."/>
            <person name="Frisvad J.C."/>
            <person name="Nielsen K.L."/>
        </authorList>
    </citation>
    <scope>NUCLEOTIDE SEQUENCE</scope>
    <source>
        <strain evidence="1">IBT 22155</strain>
    </source>
</reference>